<comment type="subunit">
    <text evidence="7">Part of the 50S ribosomal subunit; part of the 5S rRNA/L5/L18/L25 subcomplex. Contacts the 5S and 23S rRNAs.</text>
</comment>
<dbReference type="InterPro" id="IPR057268">
    <property type="entry name" value="Ribosomal_L18"/>
</dbReference>
<dbReference type="PANTHER" id="PTHR12899:SF3">
    <property type="entry name" value="LARGE RIBOSOMAL SUBUNIT PROTEIN UL18M"/>
    <property type="match status" value="1"/>
</dbReference>
<evidence type="ECO:0000256" key="1">
    <source>
        <dbReference type="ARBA" id="ARBA00007116"/>
    </source>
</evidence>
<evidence type="ECO:0000256" key="6">
    <source>
        <dbReference type="ARBA" id="ARBA00035197"/>
    </source>
</evidence>
<proteinExistence type="inferred from homology"/>
<evidence type="ECO:0000256" key="7">
    <source>
        <dbReference type="HAMAP-Rule" id="MF_01337"/>
    </source>
</evidence>
<evidence type="ECO:0000256" key="4">
    <source>
        <dbReference type="ARBA" id="ARBA00022980"/>
    </source>
</evidence>
<dbReference type="EMBL" id="JBEHZE010000001">
    <property type="protein sequence ID" value="MEX6634007.1"/>
    <property type="molecule type" value="Genomic_DNA"/>
</dbReference>
<accession>A0ABV3Z9F0</accession>
<comment type="similarity">
    <text evidence="1 7">Belongs to the universal ribosomal protein uL18 family.</text>
</comment>
<dbReference type="HAMAP" id="MF_01337_B">
    <property type="entry name" value="Ribosomal_uL18_B"/>
    <property type="match status" value="1"/>
</dbReference>
<evidence type="ECO:0000313" key="9">
    <source>
        <dbReference type="EMBL" id="MEX6634007.1"/>
    </source>
</evidence>
<dbReference type="SUPFAM" id="SSF53137">
    <property type="entry name" value="Translational machinery components"/>
    <property type="match status" value="1"/>
</dbReference>
<dbReference type="NCBIfam" id="TIGR00060">
    <property type="entry name" value="L18_bact"/>
    <property type="match status" value="1"/>
</dbReference>
<dbReference type="Pfam" id="PF00861">
    <property type="entry name" value="Ribosomal_L18p"/>
    <property type="match status" value="1"/>
</dbReference>
<dbReference type="RefSeq" id="WP_369314001.1">
    <property type="nucleotide sequence ID" value="NZ_JBEHZE010000001.1"/>
</dbReference>
<keyword evidence="2 7" id="KW-0699">rRNA-binding</keyword>
<evidence type="ECO:0000256" key="3">
    <source>
        <dbReference type="ARBA" id="ARBA00022884"/>
    </source>
</evidence>
<protein>
    <recommendedName>
        <fullName evidence="6 7">Large ribosomal subunit protein uL18</fullName>
    </recommendedName>
</protein>
<dbReference type="PANTHER" id="PTHR12899">
    <property type="entry name" value="39S RIBOSOMAL PROTEIN L18, MITOCHONDRIAL"/>
    <property type="match status" value="1"/>
</dbReference>
<dbReference type="InterPro" id="IPR004389">
    <property type="entry name" value="Ribosomal_uL18_bac-type"/>
</dbReference>
<feature type="region of interest" description="Disordered" evidence="8">
    <location>
        <begin position="1"/>
        <end position="21"/>
    </location>
</feature>
<evidence type="ECO:0000256" key="5">
    <source>
        <dbReference type="ARBA" id="ARBA00023274"/>
    </source>
</evidence>
<gene>
    <name evidence="7 9" type="primary">rplR</name>
    <name evidence="9" type="ORF">ABFZ84_10640</name>
</gene>
<evidence type="ECO:0000256" key="8">
    <source>
        <dbReference type="SAM" id="MobiDB-lite"/>
    </source>
</evidence>
<evidence type="ECO:0000256" key="2">
    <source>
        <dbReference type="ARBA" id="ARBA00022730"/>
    </source>
</evidence>
<dbReference type="CDD" id="cd00432">
    <property type="entry name" value="Ribosomal_L18_L5e"/>
    <property type="match status" value="1"/>
</dbReference>
<comment type="caution">
    <text evidence="9">The sequence shown here is derived from an EMBL/GenBank/DDBJ whole genome shotgun (WGS) entry which is preliminary data.</text>
</comment>
<dbReference type="Gene3D" id="3.30.420.100">
    <property type="match status" value="1"/>
</dbReference>
<keyword evidence="3 7" id="KW-0694">RNA-binding</keyword>
<dbReference type="GO" id="GO:0005840">
    <property type="term" value="C:ribosome"/>
    <property type="evidence" value="ECO:0007669"/>
    <property type="project" value="UniProtKB-KW"/>
</dbReference>
<name>A0ABV3Z9F0_9PROT</name>
<sequence>MADKKRINLNSRASRTRGKIKRVSTDRPRLSVFRSSKNISAQIIDDVAGKTLASASTLEPDMRKELGKGSDKEAAAKIGKVLAERATEAGVKNVVFDRGGYIFHGRIKALADAARESGLNF</sequence>
<keyword evidence="4 7" id="KW-0689">Ribosomal protein</keyword>
<comment type="function">
    <text evidence="7">This is one of the proteins that bind and probably mediate the attachment of the 5S RNA into the large ribosomal subunit, where it forms part of the central protuberance.</text>
</comment>
<keyword evidence="10" id="KW-1185">Reference proteome</keyword>
<organism evidence="9 10">
    <name type="scientific">Hyphococcus lacteus</name>
    <dbReference type="NCBI Taxonomy" id="3143536"/>
    <lineage>
        <taxon>Bacteria</taxon>
        <taxon>Pseudomonadati</taxon>
        <taxon>Pseudomonadota</taxon>
        <taxon>Alphaproteobacteria</taxon>
        <taxon>Parvularculales</taxon>
        <taxon>Parvularculaceae</taxon>
        <taxon>Hyphococcus</taxon>
    </lineage>
</organism>
<dbReference type="InterPro" id="IPR005484">
    <property type="entry name" value="Ribosomal_uL18_bac/plant/anim"/>
</dbReference>
<evidence type="ECO:0000313" key="10">
    <source>
        <dbReference type="Proteomes" id="UP001560685"/>
    </source>
</evidence>
<dbReference type="Proteomes" id="UP001560685">
    <property type="component" value="Unassembled WGS sequence"/>
</dbReference>
<keyword evidence="5 7" id="KW-0687">Ribonucleoprotein</keyword>
<reference evidence="9 10" key="1">
    <citation type="submission" date="2024-05" db="EMBL/GenBank/DDBJ databases">
        <title>Three bacterial strains, DH-69, EH-24, and ECK-19 isolated from coastal sediments.</title>
        <authorList>
            <person name="Ye Y.-Q."/>
            <person name="Du Z.-J."/>
        </authorList>
    </citation>
    <scope>NUCLEOTIDE SEQUENCE [LARGE SCALE GENOMIC DNA]</scope>
    <source>
        <strain evidence="9 10">ECK-19</strain>
    </source>
</reference>